<reference evidence="1 2" key="1">
    <citation type="submission" date="2007-03" db="EMBL/GenBank/DDBJ databases">
        <title>Complete sequence of plasmid pBVIE05 of Burkholderia vietnamiensis G4.</title>
        <authorList>
            <consortium name="US DOE Joint Genome Institute"/>
            <person name="Copeland A."/>
            <person name="Lucas S."/>
            <person name="Lapidus A."/>
            <person name="Barry K."/>
            <person name="Detter J.C."/>
            <person name="Glavina del Rio T."/>
            <person name="Hammon N."/>
            <person name="Israni S."/>
            <person name="Dalin E."/>
            <person name="Tice H."/>
            <person name="Pitluck S."/>
            <person name="Chain P."/>
            <person name="Malfatti S."/>
            <person name="Shin M."/>
            <person name="Vergez L."/>
            <person name="Schmutz J."/>
            <person name="Larimer F."/>
            <person name="Land M."/>
            <person name="Hauser L."/>
            <person name="Kyrpides N."/>
            <person name="Tiedje J."/>
            <person name="Richardson P."/>
        </authorList>
    </citation>
    <scope>NUCLEOTIDE SEQUENCE [LARGE SCALE GENOMIC DNA]</scope>
    <source>
        <strain evidence="2">G4 / LMG 22486</strain>
        <plasmid evidence="1 2">pBVIE05</plasmid>
    </source>
</reference>
<dbReference type="KEGG" id="bvi:Bcep1808_7720"/>
<name>A4JWD7_BURVG</name>
<dbReference type="GO" id="GO:0005694">
    <property type="term" value="C:chromosome"/>
    <property type="evidence" value="ECO:0007669"/>
    <property type="project" value="TreeGrafter"/>
</dbReference>
<proteinExistence type="predicted"/>
<sequence length="297" mass="32484">MKLRETNLVSLKKIAEDKSQDAIGIKKVTHYMLDPRAIRIEPGFNARDMVNMSERTRAHIDQMKVAIRAGTVMPAMKVRVSGDTIYVVEGHCRLTAYMELIAEGLEILLVPVEQFNGNDEDRDFEVLNSASQLHLTRLEQGRIYKRRVAFGWSVAQIAARAFKSASFVEQNLMLANADSDVQRLLEADKVSVKVALDAIRKHGDKAGAKLAARIESEGGAKLTGASLTRALPSKVVRNVTAAVSDLFGDTQSMWAARIRECSDSGAVQMMVPVSVMRALLDAHEAATHASAPAKEAA</sequence>
<protein>
    <recommendedName>
        <fullName evidence="3">ParB/Sulfiredoxin domain-containing protein</fullName>
    </recommendedName>
</protein>
<dbReference type="InterPro" id="IPR050336">
    <property type="entry name" value="Chromosome_partition/occlusion"/>
</dbReference>
<evidence type="ECO:0000313" key="2">
    <source>
        <dbReference type="Proteomes" id="UP000002287"/>
    </source>
</evidence>
<dbReference type="EMBL" id="CP000621">
    <property type="protein sequence ID" value="ABO60590.1"/>
    <property type="molecule type" value="Genomic_DNA"/>
</dbReference>
<accession>A4JWD7</accession>
<evidence type="ECO:0000313" key="1">
    <source>
        <dbReference type="EMBL" id="ABO60590.1"/>
    </source>
</evidence>
<geneLocation type="plasmid" evidence="1 2">
    <name>pBVIE05</name>
</geneLocation>
<organism evidence="1 2">
    <name type="scientific">Burkholderia vietnamiensis (strain G4 / LMG 22486)</name>
    <name type="common">Burkholderia cepacia (strain R1808)</name>
    <dbReference type="NCBI Taxonomy" id="269482"/>
    <lineage>
        <taxon>Bacteria</taxon>
        <taxon>Pseudomonadati</taxon>
        <taxon>Pseudomonadota</taxon>
        <taxon>Betaproteobacteria</taxon>
        <taxon>Burkholderiales</taxon>
        <taxon>Burkholderiaceae</taxon>
        <taxon>Burkholderia</taxon>
        <taxon>Burkholderia cepacia complex</taxon>
    </lineage>
</organism>
<dbReference type="PANTHER" id="PTHR33375:SF1">
    <property type="entry name" value="CHROMOSOME-PARTITIONING PROTEIN PARB-RELATED"/>
    <property type="match status" value="1"/>
</dbReference>
<dbReference type="PANTHER" id="PTHR33375">
    <property type="entry name" value="CHROMOSOME-PARTITIONING PROTEIN PARB-RELATED"/>
    <property type="match status" value="1"/>
</dbReference>
<dbReference type="HOGENOM" id="CLU_063645_1_0_4"/>
<gene>
    <name evidence="1" type="ordered locus">Bcep1808_7720</name>
</gene>
<dbReference type="SUPFAM" id="SSF109709">
    <property type="entry name" value="KorB DNA-binding domain-like"/>
    <property type="match status" value="1"/>
</dbReference>
<evidence type="ECO:0008006" key="3">
    <source>
        <dbReference type="Google" id="ProtNLM"/>
    </source>
</evidence>
<keyword evidence="1" id="KW-0614">Plasmid</keyword>
<dbReference type="GO" id="GO:0007059">
    <property type="term" value="P:chromosome segregation"/>
    <property type="evidence" value="ECO:0007669"/>
    <property type="project" value="TreeGrafter"/>
</dbReference>
<dbReference type="Proteomes" id="UP000002287">
    <property type="component" value="Plasmid pBVIE05"/>
</dbReference>
<dbReference type="AlphaFoldDB" id="A4JWD7"/>
<dbReference type="Gene3D" id="1.10.10.2830">
    <property type="match status" value="1"/>
</dbReference>